<keyword evidence="2" id="KW-1185">Reference proteome</keyword>
<dbReference type="Proteomes" id="UP001165042">
    <property type="component" value="Unassembled WGS sequence"/>
</dbReference>
<gene>
    <name evidence="1" type="ORF">Aglo03_37530</name>
</gene>
<proteinExistence type="predicted"/>
<comment type="caution">
    <text evidence="1">The sequence shown here is derived from an EMBL/GenBank/DDBJ whole genome shotgun (WGS) entry which is preliminary data.</text>
</comment>
<protein>
    <submittedName>
        <fullName evidence="1">Uncharacterized protein</fullName>
    </submittedName>
</protein>
<reference evidence="1" key="1">
    <citation type="submission" date="2023-02" db="EMBL/GenBank/DDBJ databases">
        <title>Actinokineospora globicatena NBRC 15670.</title>
        <authorList>
            <person name="Ichikawa N."/>
            <person name="Sato H."/>
            <person name="Tonouchi N."/>
        </authorList>
    </citation>
    <scope>NUCLEOTIDE SEQUENCE</scope>
    <source>
        <strain evidence="1">NBRC 15670</strain>
    </source>
</reference>
<sequence>MAARAREAWGEPVEAVHSRQLCQHASVAAARKSYRVQLRSKLSTTDLTGYPKERTAAVRARAAAVRLRGPLVLGDHHGALLAEGALEGVE</sequence>
<dbReference type="AlphaFoldDB" id="A0A9W6QNR8"/>
<evidence type="ECO:0000313" key="1">
    <source>
        <dbReference type="EMBL" id="GLW92937.1"/>
    </source>
</evidence>
<evidence type="ECO:0000313" key="2">
    <source>
        <dbReference type="Proteomes" id="UP001165042"/>
    </source>
</evidence>
<accession>A0A9W6QNR8</accession>
<organism evidence="1 2">
    <name type="scientific">Actinokineospora globicatena</name>
    <dbReference type="NCBI Taxonomy" id="103729"/>
    <lineage>
        <taxon>Bacteria</taxon>
        <taxon>Bacillati</taxon>
        <taxon>Actinomycetota</taxon>
        <taxon>Actinomycetes</taxon>
        <taxon>Pseudonocardiales</taxon>
        <taxon>Pseudonocardiaceae</taxon>
        <taxon>Actinokineospora</taxon>
    </lineage>
</organism>
<dbReference type="EMBL" id="BSSD01000005">
    <property type="protein sequence ID" value="GLW92937.1"/>
    <property type="molecule type" value="Genomic_DNA"/>
</dbReference>
<name>A0A9W6QNR8_9PSEU</name>